<reference evidence="3" key="1">
    <citation type="submission" date="2016-11" db="UniProtKB">
        <authorList>
            <consortium name="WormBaseParasite"/>
        </authorList>
    </citation>
    <scope>IDENTIFICATION</scope>
</reference>
<feature type="compositionally biased region" description="Basic and acidic residues" evidence="1">
    <location>
        <begin position="102"/>
        <end position="116"/>
    </location>
</feature>
<evidence type="ECO:0000313" key="3">
    <source>
        <dbReference type="WBParaSite" id="Hba_16141"/>
    </source>
</evidence>
<dbReference type="AlphaFoldDB" id="A0A1I7XF97"/>
<accession>A0A1I7XF97</accession>
<protein>
    <submittedName>
        <fullName evidence="3">Uncharacterized protein</fullName>
    </submittedName>
</protein>
<feature type="compositionally biased region" description="Polar residues" evidence="1">
    <location>
        <begin position="126"/>
        <end position="135"/>
    </location>
</feature>
<dbReference type="Proteomes" id="UP000095283">
    <property type="component" value="Unplaced"/>
</dbReference>
<dbReference type="WBParaSite" id="Hba_16141">
    <property type="protein sequence ID" value="Hba_16141"/>
    <property type="gene ID" value="Hba_16141"/>
</dbReference>
<feature type="region of interest" description="Disordered" evidence="1">
    <location>
        <begin position="25"/>
        <end position="69"/>
    </location>
</feature>
<feature type="region of interest" description="Disordered" evidence="1">
    <location>
        <begin position="85"/>
        <end position="135"/>
    </location>
</feature>
<feature type="compositionally biased region" description="Polar residues" evidence="1">
    <location>
        <begin position="41"/>
        <end position="59"/>
    </location>
</feature>
<organism evidence="2 3">
    <name type="scientific">Heterorhabditis bacteriophora</name>
    <name type="common">Entomopathogenic nematode worm</name>
    <dbReference type="NCBI Taxonomy" id="37862"/>
    <lineage>
        <taxon>Eukaryota</taxon>
        <taxon>Metazoa</taxon>
        <taxon>Ecdysozoa</taxon>
        <taxon>Nematoda</taxon>
        <taxon>Chromadorea</taxon>
        <taxon>Rhabditida</taxon>
        <taxon>Rhabditina</taxon>
        <taxon>Rhabditomorpha</taxon>
        <taxon>Strongyloidea</taxon>
        <taxon>Heterorhabditidae</taxon>
        <taxon>Heterorhabditis</taxon>
    </lineage>
</organism>
<sequence length="135" mass="15315">MYGQDKTKRRYFRSIQARKQLSWLKACTGRSHSSSEESSEDTLSAETHVETSPRNGSTRFRTREKTDRPGVDTYTVLIELKDEGARPSVRLSNCESPVLEDAPSRRESRMRSKSDINPEPAAELAQRQSQKVVGL</sequence>
<name>A0A1I7XF97_HETBA</name>
<evidence type="ECO:0000256" key="1">
    <source>
        <dbReference type="SAM" id="MobiDB-lite"/>
    </source>
</evidence>
<proteinExistence type="predicted"/>
<evidence type="ECO:0000313" key="2">
    <source>
        <dbReference type="Proteomes" id="UP000095283"/>
    </source>
</evidence>
<keyword evidence="2" id="KW-1185">Reference proteome</keyword>